<organism evidence="2 3">
    <name type="scientific">Euplotes crassus</name>
    <dbReference type="NCBI Taxonomy" id="5936"/>
    <lineage>
        <taxon>Eukaryota</taxon>
        <taxon>Sar</taxon>
        <taxon>Alveolata</taxon>
        <taxon>Ciliophora</taxon>
        <taxon>Intramacronucleata</taxon>
        <taxon>Spirotrichea</taxon>
        <taxon>Hypotrichia</taxon>
        <taxon>Euplotida</taxon>
        <taxon>Euplotidae</taxon>
        <taxon>Moneuplotes</taxon>
    </lineage>
</organism>
<evidence type="ECO:0000313" key="2">
    <source>
        <dbReference type="EMBL" id="CAI2375366.1"/>
    </source>
</evidence>
<sequence>MIPLTKMTKRMMKSNIREFHKLTTYPHTNPLTTIDAGEEVGFRLPKKIIRSSDIIQAAGKKTKKAKRYVRIGDESKEGTGETLLITNFEVEEQQNAIEVRNGVKIYGTGIRGLRTLRENRDDDDEEEKDAETLKREYIELKGDKFKRFQ</sequence>
<gene>
    <name evidence="2" type="ORF">ECRASSUSDP1_LOCUS16728</name>
</gene>
<reference evidence="2" key="1">
    <citation type="submission" date="2023-07" db="EMBL/GenBank/DDBJ databases">
        <authorList>
            <consortium name="AG Swart"/>
            <person name="Singh M."/>
            <person name="Singh A."/>
            <person name="Seah K."/>
            <person name="Emmerich C."/>
        </authorList>
    </citation>
    <scope>NUCLEOTIDE SEQUENCE</scope>
    <source>
        <strain evidence="2">DP1</strain>
    </source>
</reference>
<keyword evidence="3" id="KW-1185">Reference proteome</keyword>
<dbReference type="AlphaFoldDB" id="A0AAD2CZM9"/>
<proteinExistence type="predicted"/>
<feature type="coiled-coil region" evidence="1">
    <location>
        <begin position="116"/>
        <end position="143"/>
    </location>
</feature>
<dbReference type="Proteomes" id="UP001295684">
    <property type="component" value="Unassembled WGS sequence"/>
</dbReference>
<accession>A0AAD2CZM9</accession>
<comment type="caution">
    <text evidence="2">The sequence shown here is derived from an EMBL/GenBank/DDBJ whole genome shotgun (WGS) entry which is preliminary data.</text>
</comment>
<evidence type="ECO:0000313" key="3">
    <source>
        <dbReference type="Proteomes" id="UP001295684"/>
    </source>
</evidence>
<protein>
    <submittedName>
        <fullName evidence="2">Uncharacterized protein</fullName>
    </submittedName>
</protein>
<name>A0AAD2CZM9_EUPCR</name>
<evidence type="ECO:0000256" key="1">
    <source>
        <dbReference type="SAM" id="Coils"/>
    </source>
</evidence>
<keyword evidence="1" id="KW-0175">Coiled coil</keyword>
<dbReference type="EMBL" id="CAMPGE010016833">
    <property type="protein sequence ID" value="CAI2375366.1"/>
    <property type="molecule type" value="Genomic_DNA"/>
</dbReference>